<dbReference type="Proteomes" id="UP001165962">
    <property type="component" value="Unassembled WGS sequence"/>
</dbReference>
<dbReference type="PANTHER" id="PTHR30290">
    <property type="entry name" value="PERIPLASMIC BINDING COMPONENT OF ABC TRANSPORTER"/>
    <property type="match status" value="1"/>
</dbReference>
<proteinExistence type="inferred from homology"/>
<evidence type="ECO:0000256" key="1">
    <source>
        <dbReference type="ARBA" id="ARBA00004193"/>
    </source>
</evidence>
<dbReference type="Gene3D" id="3.40.190.10">
    <property type="entry name" value="Periplasmic binding protein-like II"/>
    <property type="match status" value="1"/>
</dbReference>
<dbReference type="PROSITE" id="PS01040">
    <property type="entry name" value="SBP_BACTERIAL_5"/>
    <property type="match status" value="1"/>
</dbReference>
<dbReference type="PANTHER" id="PTHR30290:SF9">
    <property type="entry name" value="OLIGOPEPTIDE-BINDING PROTEIN APPA"/>
    <property type="match status" value="1"/>
</dbReference>
<dbReference type="RefSeq" id="WP_166149518.1">
    <property type="nucleotide sequence ID" value="NZ_JAAOIW010000003.1"/>
</dbReference>
<dbReference type="InterPro" id="IPR000914">
    <property type="entry name" value="SBP_5_dom"/>
</dbReference>
<dbReference type="EMBL" id="JAAOIW010000003">
    <property type="protein sequence ID" value="NHN30262.1"/>
    <property type="molecule type" value="Genomic_DNA"/>
</dbReference>
<evidence type="ECO:0000256" key="3">
    <source>
        <dbReference type="ARBA" id="ARBA00022448"/>
    </source>
</evidence>
<dbReference type="CDD" id="cd08518">
    <property type="entry name" value="PBP2_NikA_DppA_OppA_like_19"/>
    <property type="match status" value="1"/>
</dbReference>
<dbReference type="Gene3D" id="3.10.105.10">
    <property type="entry name" value="Dipeptide-binding Protein, Domain 3"/>
    <property type="match status" value="1"/>
</dbReference>
<dbReference type="InterPro" id="IPR030678">
    <property type="entry name" value="Peptide/Ni-bd"/>
</dbReference>
<accession>A0ABX0J1R0</accession>
<evidence type="ECO:0000259" key="5">
    <source>
        <dbReference type="Pfam" id="PF00496"/>
    </source>
</evidence>
<sequence>MDTEWLSLKLKTKRGRWALIVTVTSCLLLLSGCLADKLPQAVNEANDQLVLAVGAEPEAGFDPTTGWGRYGSPLFQSTLLKRNSDMLIVNDLATSYEVSADGGTWTVKLRKDAKFSDALPLTAADVQFTFETAAKNATTIDLTNMESVTATDELTVVFKLKEAQSTFISLLVSTGIVPKHAYGKDYAAHPIGSGPFKLVQWDKGQQVIVEANPEYYGTKPFFKKMTFLFLNEDAAFAAAKAGSVDVSYIPSAFSKQTVTGMRLEAIKSVDNRGIMLPYVKSGSKTKDGAPIGNDVTADLSIRKAINVAMDRKALVAGVLEGYGTPAYTVNDGLPWWNPETVFADGNAAEAKKLLAEAGWKDTDGDGIVEKEALKAQFSLIYPSGDVTRQSLALAAADMIKPIGIKINVEGKSWDDIEKLMYSNAIMFGFGSNDPLEMFNLYSTKFRGVDYYNTGYYSNPTVDDWMNKAMLARTEEAAWDNWRKSQWDGKTGSSFKGDAPWAWLVNIDHLYLVKDKLDIGKQKIHPHVHGWPVTDNIEEWSWKP</sequence>
<evidence type="ECO:0000313" key="7">
    <source>
        <dbReference type="Proteomes" id="UP001165962"/>
    </source>
</evidence>
<gene>
    <name evidence="6" type="ORF">G9U52_10495</name>
</gene>
<organism evidence="6 7">
    <name type="scientific">Paenibacillus agricola</name>
    <dbReference type="NCBI Taxonomy" id="2716264"/>
    <lineage>
        <taxon>Bacteria</taxon>
        <taxon>Bacillati</taxon>
        <taxon>Bacillota</taxon>
        <taxon>Bacilli</taxon>
        <taxon>Bacillales</taxon>
        <taxon>Paenibacillaceae</taxon>
        <taxon>Paenibacillus</taxon>
    </lineage>
</organism>
<keyword evidence="3" id="KW-0813">Transport</keyword>
<dbReference type="SUPFAM" id="SSF53850">
    <property type="entry name" value="Periplasmic binding protein-like II"/>
    <property type="match status" value="1"/>
</dbReference>
<dbReference type="InterPro" id="IPR023765">
    <property type="entry name" value="SBP_5_CS"/>
</dbReference>
<evidence type="ECO:0000313" key="6">
    <source>
        <dbReference type="EMBL" id="NHN30262.1"/>
    </source>
</evidence>
<comment type="caution">
    <text evidence="6">The sequence shown here is derived from an EMBL/GenBank/DDBJ whole genome shotgun (WGS) entry which is preliminary data.</text>
</comment>
<protein>
    <submittedName>
        <fullName evidence="6">ABC transporter substrate-binding protein</fullName>
    </submittedName>
</protein>
<dbReference type="PIRSF" id="PIRSF002741">
    <property type="entry name" value="MppA"/>
    <property type="match status" value="1"/>
</dbReference>
<dbReference type="Pfam" id="PF00496">
    <property type="entry name" value="SBP_bac_5"/>
    <property type="match status" value="1"/>
</dbReference>
<reference evidence="6" key="1">
    <citation type="submission" date="2020-03" db="EMBL/GenBank/DDBJ databases">
        <title>Draft sequencing of Paenibacilllus sp. S3N08.</title>
        <authorList>
            <person name="Kim D.-U."/>
        </authorList>
    </citation>
    <scope>NUCLEOTIDE SEQUENCE</scope>
    <source>
        <strain evidence="6">S3N08</strain>
    </source>
</reference>
<dbReference type="InterPro" id="IPR039424">
    <property type="entry name" value="SBP_5"/>
</dbReference>
<feature type="domain" description="Solute-binding protein family 5" evidence="5">
    <location>
        <begin position="88"/>
        <end position="440"/>
    </location>
</feature>
<evidence type="ECO:0000256" key="4">
    <source>
        <dbReference type="ARBA" id="ARBA00022729"/>
    </source>
</evidence>
<name>A0ABX0J1R0_9BACL</name>
<comment type="similarity">
    <text evidence="2">Belongs to the bacterial solute-binding protein 5 family.</text>
</comment>
<keyword evidence="4" id="KW-0732">Signal</keyword>
<comment type="subcellular location">
    <subcellularLocation>
        <location evidence="1">Cell membrane</location>
        <topology evidence="1">Lipid-anchor</topology>
    </subcellularLocation>
</comment>
<evidence type="ECO:0000256" key="2">
    <source>
        <dbReference type="ARBA" id="ARBA00005695"/>
    </source>
</evidence>
<keyword evidence="7" id="KW-1185">Reference proteome</keyword>